<evidence type="ECO:0000256" key="1">
    <source>
        <dbReference type="SAM" id="MobiDB-lite"/>
    </source>
</evidence>
<dbReference type="InParanoid" id="A0A0C3NHR8"/>
<name>A0A0C3NHR8_PISTI</name>
<evidence type="ECO:0000313" key="3">
    <source>
        <dbReference type="Proteomes" id="UP000054217"/>
    </source>
</evidence>
<accession>A0A0C3NHR8</accession>
<feature type="region of interest" description="Disordered" evidence="1">
    <location>
        <begin position="1"/>
        <end position="78"/>
    </location>
</feature>
<feature type="compositionally biased region" description="Basic and acidic residues" evidence="1">
    <location>
        <begin position="38"/>
        <end position="47"/>
    </location>
</feature>
<dbReference type="HOGENOM" id="CLU_2251154_0_0_1"/>
<protein>
    <submittedName>
        <fullName evidence="2">Uncharacterized protein</fullName>
    </submittedName>
</protein>
<dbReference type="Proteomes" id="UP000054217">
    <property type="component" value="Unassembled WGS sequence"/>
</dbReference>
<dbReference type="AlphaFoldDB" id="A0A0C3NHR8"/>
<feature type="compositionally biased region" description="Polar residues" evidence="1">
    <location>
        <begin position="67"/>
        <end position="78"/>
    </location>
</feature>
<sequence length="104" mass="11310">MVVDAGAGEVGEGEIEEVPRHASSREGDARINPVDKVSSYEKRREDIQMGDSHPTTAHLPATATGTIATSKADTASATGPTKMKLKDLFAPREEERKYPFLIVW</sequence>
<feature type="compositionally biased region" description="Basic and acidic residues" evidence="1">
    <location>
        <begin position="17"/>
        <end position="29"/>
    </location>
</feature>
<reference evidence="2 3" key="1">
    <citation type="submission" date="2014-04" db="EMBL/GenBank/DDBJ databases">
        <authorList>
            <consortium name="DOE Joint Genome Institute"/>
            <person name="Kuo A."/>
            <person name="Kohler A."/>
            <person name="Costa M.D."/>
            <person name="Nagy L.G."/>
            <person name="Floudas D."/>
            <person name="Copeland A."/>
            <person name="Barry K.W."/>
            <person name="Cichocki N."/>
            <person name="Veneault-Fourrey C."/>
            <person name="LaButti K."/>
            <person name="Lindquist E.A."/>
            <person name="Lipzen A."/>
            <person name="Lundell T."/>
            <person name="Morin E."/>
            <person name="Murat C."/>
            <person name="Sun H."/>
            <person name="Tunlid A."/>
            <person name="Henrissat B."/>
            <person name="Grigoriev I.V."/>
            <person name="Hibbett D.S."/>
            <person name="Martin F."/>
            <person name="Nordberg H.P."/>
            <person name="Cantor M.N."/>
            <person name="Hua S.X."/>
        </authorList>
    </citation>
    <scope>NUCLEOTIDE SEQUENCE [LARGE SCALE GENOMIC DNA]</scope>
    <source>
        <strain evidence="2 3">Marx 270</strain>
    </source>
</reference>
<reference evidence="3" key="2">
    <citation type="submission" date="2015-01" db="EMBL/GenBank/DDBJ databases">
        <title>Evolutionary Origins and Diversification of the Mycorrhizal Mutualists.</title>
        <authorList>
            <consortium name="DOE Joint Genome Institute"/>
            <consortium name="Mycorrhizal Genomics Consortium"/>
            <person name="Kohler A."/>
            <person name="Kuo A."/>
            <person name="Nagy L.G."/>
            <person name="Floudas D."/>
            <person name="Copeland A."/>
            <person name="Barry K.W."/>
            <person name="Cichocki N."/>
            <person name="Veneault-Fourrey C."/>
            <person name="LaButti K."/>
            <person name="Lindquist E.A."/>
            <person name="Lipzen A."/>
            <person name="Lundell T."/>
            <person name="Morin E."/>
            <person name="Murat C."/>
            <person name="Riley R."/>
            <person name="Ohm R."/>
            <person name="Sun H."/>
            <person name="Tunlid A."/>
            <person name="Henrissat B."/>
            <person name="Grigoriev I.V."/>
            <person name="Hibbett D.S."/>
            <person name="Martin F."/>
        </authorList>
    </citation>
    <scope>NUCLEOTIDE SEQUENCE [LARGE SCALE GENOMIC DNA]</scope>
    <source>
        <strain evidence="3">Marx 270</strain>
    </source>
</reference>
<gene>
    <name evidence="2" type="ORF">M404DRAFT_1007904</name>
</gene>
<keyword evidence="3" id="KW-1185">Reference proteome</keyword>
<evidence type="ECO:0000313" key="2">
    <source>
        <dbReference type="EMBL" id="KIN94983.1"/>
    </source>
</evidence>
<dbReference type="EMBL" id="KN832081">
    <property type="protein sequence ID" value="KIN94983.1"/>
    <property type="molecule type" value="Genomic_DNA"/>
</dbReference>
<proteinExistence type="predicted"/>
<organism evidence="2 3">
    <name type="scientific">Pisolithus tinctorius Marx 270</name>
    <dbReference type="NCBI Taxonomy" id="870435"/>
    <lineage>
        <taxon>Eukaryota</taxon>
        <taxon>Fungi</taxon>
        <taxon>Dikarya</taxon>
        <taxon>Basidiomycota</taxon>
        <taxon>Agaricomycotina</taxon>
        <taxon>Agaricomycetes</taxon>
        <taxon>Agaricomycetidae</taxon>
        <taxon>Boletales</taxon>
        <taxon>Sclerodermatineae</taxon>
        <taxon>Pisolithaceae</taxon>
        <taxon>Pisolithus</taxon>
    </lineage>
</organism>
<feature type="compositionally biased region" description="Low complexity" evidence="1">
    <location>
        <begin position="53"/>
        <end position="66"/>
    </location>
</feature>